<dbReference type="AlphaFoldDB" id="A0A8B6CVG7"/>
<comment type="caution">
    <text evidence="1">The sequence shown here is derived from an EMBL/GenBank/DDBJ whole genome shotgun (WGS) entry which is preliminary data.</text>
</comment>
<proteinExistence type="predicted"/>
<keyword evidence="2" id="KW-1185">Reference proteome</keyword>
<evidence type="ECO:0000313" key="2">
    <source>
        <dbReference type="Proteomes" id="UP000596742"/>
    </source>
</evidence>
<accession>A0A8B6CVG7</accession>
<dbReference type="OrthoDB" id="6154697at2759"/>
<evidence type="ECO:0000313" key="1">
    <source>
        <dbReference type="EMBL" id="VDI10891.1"/>
    </source>
</evidence>
<sequence length="91" mass="10135">MARGHTTRFLVPYARTSTYRHSFFPDSIMNWNSLPQTFGGQYLTRCFQAGVGGNDVSAGKSLKDGEEDNESLIWAARSCSNKDCNLVSRLP</sequence>
<dbReference type="Proteomes" id="UP000596742">
    <property type="component" value="Unassembled WGS sequence"/>
</dbReference>
<dbReference type="EMBL" id="UYJE01002453">
    <property type="protein sequence ID" value="VDI10891.1"/>
    <property type="molecule type" value="Genomic_DNA"/>
</dbReference>
<reference evidence="1" key="1">
    <citation type="submission" date="2018-11" db="EMBL/GenBank/DDBJ databases">
        <authorList>
            <person name="Alioto T."/>
            <person name="Alioto T."/>
        </authorList>
    </citation>
    <scope>NUCLEOTIDE SEQUENCE</scope>
</reference>
<protein>
    <submittedName>
        <fullName evidence="1">Uncharacterized protein</fullName>
    </submittedName>
</protein>
<gene>
    <name evidence="1" type="ORF">MGAL_10B056777</name>
</gene>
<organism evidence="1 2">
    <name type="scientific">Mytilus galloprovincialis</name>
    <name type="common">Mediterranean mussel</name>
    <dbReference type="NCBI Taxonomy" id="29158"/>
    <lineage>
        <taxon>Eukaryota</taxon>
        <taxon>Metazoa</taxon>
        <taxon>Spiralia</taxon>
        <taxon>Lophotrochozoa</taxon>
        <taxon>Mollusca</taxon>
        <taxon>Bivalvia</taxon>
        <taxon>Autobranchia</taxon>
        <taxon>Pteriomorphia</taxon>
        <taxon>Mytilida</taxon>
        <taxon>Mytiloidea</taxon>
        <taxon>Mytilidae</taxon>
        <taxon>Mytilinae</taxon>
        <taxon>Mytilus</taxon>
    </lineage>
</organism>
<name>A0A8B6CVG7_MYTGA</name>